<proteinExistence type="predicted"/>
<dbReference type="SUPFAM" id="SSF49313">
    <property type="entry name" value="Cadherin-like"/>
    <property type="match status" value="11"/>
</dbReference>
<dbReference type="PRINTS" id="PR00205">
    <property type="entry name" value="CADHERIN"/>
</dbReference>
<evidence type="ECO:0000256" key="2">
    <source>
        <dbReference type="ARBA" id="ARBA00022692"/>
    </source>
</evidence>
<evidence type="ECO:0000313" key="13">
    <source>
        <dbReference type="Proteomes" id="UP000091820"/>
    </source>
</evidence>
<feature type="domain" description="Cadherin" evidence="11">
    <location>
        <begin position="780"/>
        <end position="890"/>
    </location>
</feature>
<dbReference type="InterPro" id="IPR020894">
    <property type="entry name" value="Cadherin_CS"/>
</dbReference>
<evidence type="ECO:0000256" key="6">
    <source>
        <dbReference type="ARBA" id="ARBA00022889"/>
    </source>
</evidence>
<dbReference type="EnsemblMetazoa" id="GBRI025191-RA">
    <property type="protein sequence ID" value="GBRI025191-PA"/>
    <property type="gene ID" value="GBRI025191"/>
</dbReference>
<organism evidence="12 13">
    <name type="scientific">Glossina brevipalpis</name>
    <dbReference type="NCBI Taxonomy" id="37001"/>
    <lineage>
        <taxon>Eukaryota</taxon>
        <taxon>Metazoa</taxon>
        <taxon>Ecdysozoa</taxon>
        <taxon>Arthropoda</taxon>
        <taxon>Hexapoda</taxon>
        <taxon>Insecta</taxon>
        <taxon>Pterygota</taxon>
        <taxon>Neoptera</taxon>
        <taxon>Endopterygota</taxon>
        <taxon>Diptera</taxon>
        <taxon>Brachycera</taxon>
        <taxon>Muscomorpha</taxon>
        <taxon>Hippoboscoidea</taxon>
        <taxon>Glossinidae</taxon>
        <taxon>Glossina</taxon>
    </lineage>
</organism>
<dbReference type="GO" id="GO:0005911">
    <property type="term" value="C:cell-cell junction"/>
    <property type="evidence" value="ECO:0007669"/>
    <property type="project" value="TreeGrafter"/>
</dbReference>
<dbReference type="STRING" id="37001.A0A1A9WMM0"/>
<evidence type="ECO:0000256" key="9">
    <source>
        <dbReference type="ARBA" id="ARBA00023180"/>
    </source>
</evidence>
<feature type="domain" description="Cadherin" evidence="11">
    <location>
        <begin position="1315"/>
        <end position="1429"/>
    </location>
</feature>
<feature type="domain" description="Cadherin" evidence="11">
    <location>
        <begin position="218"/>
        <end position="338"/>
    </location>
</feature>
<evidence type="ECO:0000313" key="12">
    <source>
        <dbReference type="EnsemblMetazoa" id="GBRI025191-PA"/>
    </source>
</evidence>
<dbReference type="GO" id="GO:0007156">
    <property type="term" value="P:homophilic cell adhesion via plasma membrane adhesion molecules"/>
    <property type="evidence" value="ECO:0007669"/>
    <property type="project" value="InterPro"/>
</dbReference>
<dbReference type="FunFam" id="2.60.40.60:FF:000306">
    <property type="entry name" value="Cadherin 23"/>
    <property type="match status" value="1"/>
</dbReference>
<evidence type="ECO:0000259" key="11">
    <source>
        <dbReference type="PROSITE" id="PS50268"/>
    </source>
</evidence>
<dbReference type="InterPro" id="IPR015919">
    <property type="entry name" value="Cadherin-like_sf"/>
</dbReference>
<evidence type="ECO:0000256" key="4">
    <source>
        <dbReference type="ARBA" id="ARBA00022737"/>
    </source>
</evidence>
<reference evidence="12" key="2">
    <citation type="submission" date="2020-05" db="UniProtKB">
        <authorList>
            <consortium name="EnsemblMetazoa"/>
        </authorList>
    </citation>
    <scope>IDENTIFICATION</scope>
    <source>
        <strain evidence="12">IAEA</strain>
    </source>
</reference>
<dbReference type="Proteomes" id="UP000091820">
    <property type="component" value="Unassembled WGS sequence"/>
</dbReference>
<dbReference type="GO" id="GO:0007163">
    <property type="term" value="P:establishment or maintenance of cell polarity"/>
    <property type="evidence" value="ECO:0007669"/>
    <property type="project" value="UniProtKB-ARBA"/>
</dbReference>
<dbReference type="VEuPathDB" id="VectorBase:GBRI025191"/>
<feature type="domain" description="Cadherin" evidence="11">
    <location>
        <begin position="109"/>
        <end position="217"/>
    </location>
</feature>
<dbReference type="SMART" id="SM00112">
    <property type="entry name" value="CA"/>
    <property type="match status" value="11"/>
</dbReference>
<dbReference type="FunFam" id="2.60.40.60:FF:000033">
    <property type="entry name" value="FAT atypical cadherin 1"/>
    <property type="match status" value="1"/>
</dbReference>
<dbReference type="GO" id="GO:0048513">
    <property type="term" value="P:animal organ development"/>
    <property type="evidence" value="ECO:0007669"/>
    <property type="project" value="UniProtKB-ARBA"/>
</dbReference>
<dbReference type="PANTHER" id="PTHR24025">
    <property type="entry name" value="DESMOGLEIN FAMILY MEMBER"/>
    <property type="match status" value="1"/>
</dbReference>
<feature type="domain" description="Cadherin" evidence="11">
    <location>
        <begin position="21"/>
        <end position="108"/>
    </location>
</feature>
<reference evidence="13" key="1">
    <citation type="submission" date="2014-03" db="EMBL/GenBank/DDBJ databases">
        <authorList>
            <person name="Aksoy S."/>
            <person name="Warren W."/>
            <person name="Wilson R.K."/>
        </authorList>
    </citation>
    <scope>NUCLEOTIDE SEQUENCE [LARGE SCALE GENOMIC DNA]</scope>
    <source>
        <strain evidence="13">IAEA</strain>
    </source>
</reference>
<dbReference type="GO" id="GO:0008104">
    <property type="term" value="P:intracellular protein localization"/>
    <property type="evidence" value="ECO:0007669"/>
    <property type="project" value="UniProtKB-ARBA"/>
</dbReference>
<comment type="subcellular location">
    <subcellularLocation>
        <location evidence="1">Cell membrane</location>
        <topology evidence="1">Single-pass type I membrane protein</topology>
    </subcellularLocation>
</comment>
<evidence type="ECO:0000256" key="10">
    <source>
        <dbReference type="PROSITE-ProRule" id="PRU00043"/>
    </source>
</evidence>
<evidence type="ECO:0000256" key="5">
    <source>
        <dbReference type="ARBA" id="ARBA00022837"/>
    </source>
</evidence>
<feature type="domain" description="Cadherin" evidence="11">
    <location>
        <begin position="979"/>
        <end position="1086"/>
    </location>
</feature>
<dbReference type="PROSITE" id="PS50268">
    <property type="entry name" value="CADHERIN_2"/>
    <property type="match status" value="12"/>
</dbReference>
<keyword evidence="9" id="KW-0325">Glycoprotein</keyword>
<feature type="domain" description="Cadherin" evidence="11">
    <location>
        <begin position="339"/>
        <end position="463"/>
    </location>
</feature>
<keyword evidence="6" id="KW-0130">Cell adhesion</keyword>
<evidence type="ECO:0000256" key="3">
    <source>
        <dbReference type="ARBA" id="ARBA00022729"/>
    </source>
</evidence>
<evidence type="ECO:0000256" key="1">
    <source>
        <dbReference type="ARBA" id="ARBA00004251"/>
    </source>
</evidence>
<dbReference type="FunFam" id="2.60.40.60:FF:000344">
    <property type="entry name" value="Cadherin 2"/>
    <property type="match status" value="1"/>
</dbReference>
<dbReference type="Gene3D" id="2.60.40.60">
    <property type="entry name" value="Cadherins"/>
    <property type="match status" value="11"/>
</dbReference>
<feature type="domain" description="Cadherin" evidence="11">
    <location>
        <begin position="1113"/>
        <end position="1314"/>
    </location>
</feature>
<dbReference type="PROSITE" id="PS00232">
    <property type="entry name" value="CADHERIN_1"/>
    <property type="match status" value="7"/>
</dbReference>
<feature type="domain" description="Cadherin" evidence="11">
    <location>
        <begin position="936"/>
        <end position="976"/>
    </location>
</feature>
<feature type="domain" description="Cadherin" evidence="11">
    <location>
        <begin position="561"/>
        <end position="675"/>
    </location>
</feature>
<dbReference type="GO" id="GO:0005509">
    <property type="term" value="F:calcium ion binding"/>
    <property type="evidence" value="ECO:0007669"/>
    <property type="project" value="UniProtKB-UniRule"/>
</dbReference>
<dbReference type="Pfam" id="PF00028">
    <property type="entry name" value="Cadherin"/>
    <property type="match status" value="8"/>
</dbReference>
<name>A0A1A9WMM0_9MUSC</name>
<keyword evidence="4" id="KW-0677">Repeat</keyword>
<feature type="domain" description="Cadherin" evidence="11">
    <location>
        <begin position="676"/>
        <end position="779"/>
    </location>
</feature>
<keyword evidence="13" id="KW-1185">Reference proteome</keyword>
<keyword evidence="5 10" id="KW-0106">Calcium</keyword>
<dbReference type="GO" id="GO:0001736">
    <property type="term" value="P:establishment of planar polarity"/>
    <property type="evidence" value="ECO:0007669"/>
    <property type="project" value="UniProtKB-ARBA"/>
</dbReference>
<evidence type="ECO:0000256" key="7">
    <source>
        <dbReference type="ARBA" id="ARBA00022989"/>
    </source>
</evidence>
<accession>A0A1A9WMM0</accession>
<keyword evidence="7" id="KW-1133">Transmembrane helix</keyword>
<dbReference type="PANTHER" id="PTHR24025:SF23">
    <property type="entry name" value="NEURAL-CADHERIN"/>
    <property type="match status" value="1"/>
</dbReference>
<keyword evidence="3" id="KW-0732">Signal</keyword>
<sequence>MKYVRLFPVIIVKLTIKSNLIYTLKGFDPDNDTLTFDKRPTSDSGVIRIENNGTTEALVYLAKELDRETQDEYSIVLTLSDNHFNDYNYVTQSFLLLVEDINDNSPIFLPYQSTIEIPENSQPGILTTVEAIDADEGAYGQVVYYLQVLEDDNDVFAISTYQGKGILRLTGGLDYENKNLYQLRILAVDRANYGAVNTGTAAILIKIKDIEDQPPEFVKIQSVARISEDAAVGTKVMRVLCVDGDRGINNPIVYELEDNELFAIERYTGWIYTTQILNLDPITGVITIKKAGGSAFDREFMTQQYLTVEAIDNLGEGNRNTAQLIINIEDVNDNAPIFLHRQYETTLLENKHDFEQPLQLEARDIDLNDTENSQITYEIVEGLYISNFFIDPIKGSIKLLKAFDYEELVEHKNHGGHGRMMMGDGLLETHLLVRARDSGIPMLSTVVPVMIYIQDINDNPPIFQKKFYSRSVFEDLPSGSSILQVSAIDRDGSAPNNVIVYRIQTGASDKFVINSETGVLSLAIDGGIGSSQLMNSATINITIEDVNNKWPVLGELPLLYIRENIAVGAELYRIQAYDLDENPILRYKINVHNSEARNEDGIVIQQNEYNYVSAFDLDPITGRLQIAKLIDREKVEHIKLAIIVEDLAAAKGRQQLVEGILSLHILDENDNNPKFKEPFYKRSITENSKNGVQIVQLKAYDNDKNRTITYSLEGNALITQLVHLDIQTGELVVANKIDHEQFQWLNFSIRATDSGVPPRSTLVDVYVTILDENDNNPYFLIGSKNYTISESATIGTRLGTVYASDSDSGDFGKITFLMDRISSQGKFSIDADTGVLSVIDKLDRETKDFYTLVIEAWDNYQFGFLAGESRNAFKQVFVTILDENDNAPEVNTEFPGCIFITEYHELNEKIITIKEIFELRQIDAWTADIYARFSLRNRYGNHSIIIEIYDLGLPSNVINRTLDICISDYNDHAPVFLQPSRNSTVRIPENITVGSLILQVLATDDDIGMNALIKYRLKPDPLGSYKLFELDTETGNLYLKHPLDRNKQKIHEIRIEAYDQGLPTSLATDLDLIIYVRKVNEYEPQFVVDEIFVNFTEHSDPGVERIKLPDTIDKDEVDDLDDPPNRIYYYIIYGNDQEYFHLDPETHILVTTKELDRELQSIYVLYVKASTNCTGNQNALRDNQRIEIEINEKSWKTDYHTQQQTSIYKSEIYNRYKHTRTIRSLGTEGALALPSYSNTSVKKLFTADGTSVKELFPAHSTSVKELFSGDIDNTSAKELFPTDSTSVKELFPTDSTIIKVKIHVLDVNDNPPKFRSKIFTGGITTNANFGTYFMRVEAIDLDEGENAKVNYYQVGEIRQTLSEGLENVRKSPFLVEKETGKIQLNFDPQKDMKGYFDFMVLANDSSGMKDVARVFIYLLREDQKVRFVFRLQTNELRDRVHEFKDRSDHDSLDDNFLAIATQDNGNATTKLYQYTNDLNRHFNVCNHIDKLTNNAHMLARKLETTEL</sequence>
<feature type="domain" description="Cadherin" evidence="11">
    <location>
        <begin position="464"/>
        <end position="522"/>
    </location>
</feature>
<dbReference type="GO" id="GO:0048731">
    <property type="term" value="P:system development"/>
    <property type="evidence" value="ECO:0007669"/>
    <property type="project" value="UniProtKB-ARBA"/>
</dbReference>
<dbReference type="FunFam" id="2.60.40.60:FF:000118">
    <property type="entry name" value="protocadherin Fat 4"/>
    <property type="match status" value="2"/>
</dbReference>
<protein>
    <recommendedName>
        <fullName evidence="11">Cadherin domain-containing protein</fullName>
    </recommendedName>
</protein>
<evidence type="ECO:0000256" key="8">
    <source>
        <dbReference type="ARBA" id="ARBA00023136"/>
    </source>
</evidence>
<dbReference type="InterPro" id="IPR050971">
    <property type="entry name" value="Cadherin-domain_protein"/>
</dbReference>
<keyword evidence="2" id="KW-0812">Transmembrane</keyword>
<dbReference type="GO" id="GO:0005886">
    <property type="term" value="C:plasma membrane"/>
    <property type="evidence" value="ECO:0007669"/>
    <property type="project" value="UniProtKB-SubCell"/>
</dbReference>
<dbReference type="CDD" id="cd11304">
    <property type="entry name" value="Cadherin_repeat"/>
    <property type="match status" value="11"/>
</dbReference>
<keyword evidence="8" id="KW-0472">Membrane</keyword>
<dbReference type="InterPro" id="IPR002126">
    <property type="entry name" value="Cadherin-like_dom"/>
</dbReference>